<dbReference type="InterPro" id="IPR053521">
    <property type="entry name" value="McjB-like"/>
</dbReference>
<dbReference type="AlphaFoldDB" id="A0A7X9IKG9"/>
<dbReference type="InterPro" id="IPR032708">
    <property type="entry name" value="McjB_C"/>
</dbReference>
<dbReference type="Pfam" id="PF13471">
    <property type="entry name" value="Transglut_core3"/>
    <property type="match status" value="1"/>
</dbReference>
<protein>
    <submittedName>
        <fullName evidence="2">Lasso peptide biosynthesis B2 protein</fullName>
    </submittedName>
</protein>
<comment type="caution">
    <text evidence="2">The sequence shown here is derived from an EMBL/GenBank/DDBJ whole genome shotgun (WGS) entry which is preliminary data.</text>
</comment>
<name>A0A7X9IKG9_9DELT</name>
<evidence type="ECO:0000313" key="2">
    <source>
        <dbReference type="EMBL" id="NMC64078.1"/>
    </source>
</evidence>
<evidence type="ECO:0000259" key="1">
    <source>
        <dbReference type="Pfam" id="PF13471"/>
    </source>
</evidence>
<organism evidence="2 3">
    <name type="scientific">SAR324 cluster bacterium</name>
    <dbReference type="NCBI Taxonomy" id="2024889"/>
    <lineage>
        <taxon>Bacteria</taxon>
        <taxon>Deltaproteobacteria</taxon>
        <taxon>SAR324 cluster</taxon>
    </lineage>
</organism>
<dbReference type="NCBIfam" id="NF033537">
    <property type="entry name" value="lasso_biosyn_B2"/>
    <property type="match status" value="1"/>
</dbReference>
<proteinExistence type="predicted"/>
<dbReference type="Proteomes" id="UP000524246">
    <property type="component" value="Unassembled WGS sequence"/>
</dbReference>
<dbReference type="EMBL" id="JAAZON010000596">
    <property type="protein sequence ID" value="NMC64078.1"/>
    <property type="molecule type" value="Genomic_DNA"/>
</dbReference>
<feature type="domain" description="Microcin J25-processing protein McjB C-terminal" evidence="1">
    <location>
        <begin position="53"/>
        <end position="114"/>
    </location>
</feature>
<gene>
    <name evidence="2" type="ORF">GYA55_13020</name>
</gene>
<evidence type="ECO:0000313" key="3">
    <source>
        <dbReference type="Proteomes" id="UP000524246"/>
    </source>
</evidence>
<sequence>MKKVKIFKTVFLTICESIRLTSQRVFHNESINREILDGLLSISEKNEFSDRNEPSIIQIINRTLKLIPWCNNCLVRSLVMKRVLRIYGIESTLRLGCNSSIESFKAHAWISVGGIDYFRYRNRNPFEYTNISASSERLPNDT</sequence>
<reference evidence="2 3" key="1">
    <citation type="journal article" date="2020" name="Biotechnol. Biofuels">
        <title>New insights from the biogas microbiome by comprehensive genome-resolved metagenomics of nearly 1600 species originating from multiple anaerobic digesters.</title>
        <authorList>
            <person name="Campanaro S."/>
            <person name="Treu L."/>
            <person name="Rodriguez-R L.M."/>
            <person name="Kovalovszki A."/>
            <person name="Ziels R.M."/>
            <person name="Maus I."/>
            <person name="Zhu X."/>
            <person name="Kougias P.G."/>
            <person name="Basile A."/>
            <person name="Luo G."/>
            <person name="Schluter A."/>
            <person name="Konstantinidis K.T."/>
            <person name="Angelidaki I."/>
        </authorList>
    </citation>
    <scope>NUCLEOTIDE SEQUENCE [LARGE SCALE GENOMIC DNA]</scope>
    <source>
        <strain evidence="2">AS27yjCOA_65</strain>
    </source>
</reference>
<accession>A0A7X9IKG9</accession>